<dbReference type="Proteomes" id="UP000826271">
    <property type="component" value="Unassembled WGS sequence"/>
</dbReference>
<dbReference type="EMBL" id="WHWC01000008">
    <property type="protein sequence ID" value="KAG8377480.1"/>
    <property type="molecule type" value="Genomic_DNA"/>
</dbReference>
<comment type="caution">
    <text evidence="1">The sequence shown here is derived from an EMBL/GenBank/DDBJ whole genome shotgun (WGS) entry which is preliminary data.</text>
</comment>
<reference evidence="1" key="1">
    <citation type="submission" date="2019-10" db="EMBL/GenBank/DDBJ databases">
        <authorList>
            <person name="Zhang R."/>
            <person name="Pan Y."/>
            <person name="Wang J."/>
            <person name="Ma R."/>
            <person name="Yu S."/>
        </authorList>
    </citation>
    <scope>NUCLEOTIDE SEQUENCE</scope>
    <source>
        <strain evidence="1">LA-IB0</strain>
        <tissue evidence="1">Leaf</tissue>
    </source>
</reference>
<keyword evidence="2" id="KW-1185">Reference proteome</keyword>
<organism evidence="1 2">
    <name type="scientific">Buddleja alternifolia</name>
    <dbReference type="NCBI Taxonomy" id="168488"/>
    <lineage>
        <taxon>Eukaryota</taxon>
        <taxon>Viridiplantae</taxon>
        <taxon>Streptophyta</taxon>
        <taxon>Embryophyta</taxon>
        <taxon>Tracheophyta</taxon>
        <taxon>Spermatophyta</taxon>
        <taxon>Magnoliopsida</taxon>
        <taxon>eudicotyledons</taxon>
        <taxon>Gunneridae</taxon>
        <taxon>Pentapetalae</taxon>
        <taxon>asterids</taxon>
        <taxon>lamiids</taxon>
        <taxon>Lamiales</taxon>
        <taxon>Scrophulariaceae</taxon>
        <taxon>Buddlejeae</taxon>
        <taxon>Buddleja</taxon>
    </lineage>
</organism>
<name>A0AAV6X7G7_9LAMI</name>
<accession>A0AAV6X7G7</accession>
<evidence type="ECO:0000313" key="2">
    <source>
        <dbReference type="Proteomes" id="UP000826271"/>
    </source>
</evidence>
<evidence type="ECO:0000313" key="1">
    <source>
        <dbReference type="EMBL" id="KAG8377480.1"/>
    </source>
</evidence>
<proteinExistence type="predicted"/>
<gene>
    <name evidence="1" type="ORF">BUALT_Bualt08G0037300</name>
</gene>
<protein>
    <submittedName>
        <fullName evidence="1">Uncharacterized protein</fullName>
    </submittedName>
</protein>
<sequence>MAAIFSDFSGTRYRRMMMRPTPSLCVSADARFHRLWRSAPADSSCQRQKPKLALVTTTPLLSLASSSPIRATAASKPPQTSSREPFSNTSLIRKAKKTLKAVTSPKLNLKSVIFVFESGEHKRLVSWVTEIVNGTDGEGLSSSSWIEQIVCPGIFEGEYDVVILENLARVALAVSTGKQRC</sequence>
<dbReference type="AlphaFoldDB" id="A0AAV6X7G7"/>